<dbReference type="Gene3D" id="2.40.30.10">
    <property type="entry name" value="Translation factors"/>
    <property type="match status" value="1"/>
</dbReference>
<dbReference type="EnsemblMetazoa" id="ENSAATROPT006417">
    <property type="protein sequence ID" value="ENSAATROPP005815"/>
    <property type="gene ID" value="ENSAATROPG005204"/>
</dbReference>
<dbReference type="Proteomes" id="UP000075880">
    <property type="component" value="Unassembled WGS sequence"/>
</dbReference>
<evidence type="ECO:0000256" key="1">
    <source>
        <dbReference type="ARBA" id="ARBA00001974"/>
    </source>
</evidence>
<evidence type="ECO:0000313" key="8">
    <source>
        <dbReference type="EnsemblMetazoa" id="ENSAATROPP005815"/>
    </source>
</evidence>
<dbReference type="InterPro" id="IPR039261">
    <property type="entry name" value="FNR_nucleotide-bd"/>
</dbReference>
<dbReference type="PANTHER" id="PTHR19370">
    <property type="entry name" value="NADH-CYTOCHROME B5 REDUCTASE"/>
    <property type="match status" value="1"/>
</dbReference>
<dbReference type="PRINTS" id="PR00406">
    <property type="entry name" value="CYTB5RDTASE"/>
</dbReference>
<feature type="binding site" evidence="6">
    <location>
        <position position="160"/>
    </location>
    <ligand>
        <name>FAD</name>
        <dbReference type="ChEBI" id="CHEBI:57692"/>
    </ligand>
</feature>
<evidence type="ECO:0000256" key="3">
    <source>
        <dbReference type="ARBA" id="ARBA00022630"/>
    </source>
</evidence>
<keyword evidence="3 6" id="KW-0285">Flavoprotein</keyword>
<dbReference type="AlphaFoldDB" id="A0AAG5D4K2"/>
<feature type="binding site" evidence="6">
    <location>
        <position position="141"/>
    </location>
    <ligand>
        <name>FAD</name>
        <dbReference type="ChEBI" id="CHEBI:57692"/>
    </ligand>
</feature>
<comment type="cofactor">
    <cofactor evidence="1 6">
        <name>FAD</name>
        <dbReference type="ChEBI" id="CHEBI:57692"/>
    </cofactor>
</comment>
<dbReference type="InterPro" id="IPR001834">
    <property type="entry name" value="CBR-like"/>
</dbReference>
<feature type="binding site" evidence="6">
    <location>
        <position position="167"/>
    </location>
    <ligand>
        <name>FAD</name>
        <dbReference type="ChEBI" id="CHEBI:57692"/>
    </ligand>
</feature>
<keyword evidence="4 6" id="KW-0274">FAD</keyword>
<keyword evidence="9" id="KW-1185">Reference proteome</keyword>
<dbReference type="PROSITE" id="PS51384">
    <property type="entry name" value="FAD_FR"/>
    <property type="match status" value="1"/>
</dbReference>
<organism evidence="8 9">
    <name type="scientific">Anopheles atroparvus</name>
    <name type="common">European mosquito</name>
    <dbReference type="NCBI Taxonomy" id="41427"/>
    <lineage>
        <taxon>Eukaryota</taxon>
        <taxon>Metazoa</taxon>
        <taxon>Ecdysozoa</taxon>
        <taxon>Arthropoda</taxon>
        <taxon>Hexapoda</taxon>
        <taxon>Insecta</taxon>
        <taxon>Pterygota</taxon>
        <taxon>Neoptera</taxon>
        <taxon>Endopterygota</taxon>
        <taxon>Diptera</taxon>
        <taxon>Nematocera</taxon>
        <taxon>Culicoidea</taxon>
        <taxon>Culicidae</taxon>
        <taxon>Anophelinae</taxon>
        <taxon>Anopheles</taxon>
    </lineage>
</organism>
<name>A0AAG5D4K2_ANOAO</name>
<dbReference type="Pfam" id="PF00175">
    <property type="entry name" value="NAD_binding_1"/>
    <property type="match status" value="1"/>
</dbReference>
<dbReference type="InterPro" id="IPR017927">
    <property type="entry name" value="FAD-bd_FR_type"/>
</dbReference>
<sequence>METSNEEQECCGSGCTNCVLDLKPSNHKLPAGLINLFDRTYQRFVCSSIVQLTEHVFRFRLRLEKFSQDGSDDMLNRLIVPPGSHLFLRAPTTDCRTECPAHDKLVLWRQQNPARPSFVDRVPPRALEKYDKNEDDLYFSRPYTPIAYDQEESTFDVLIKMEPGGRMTEYLLTLSLGSPTEWKGVYGDFVWMRNQYQSVVGFVQGVAIAPVYSTMRAILGDEEDYTRLMLCACFRDLQNVLLRDELRSMAGYWNFKYETYLSRRSCSCRQNAEPACACFKNLIKYHEPIYDRRLEANDIERLLVPFSERTNSLLVLLCGTDSFTMFIKSNLAKLRIENCYIF</sequence>
<evidence type="ECO:0000256" key="5">
    <source>
        <dbReference type="ARBA" id="ARBA00023002"/>
    </source>
</evidence>
<dbReference type="Pfam" id="PF00970">
    <property type="entry name" value="FAD_binding_6"/>
    <property type="match status" value="1"/>
</dbReference>
<comment type="similarity">
    <text evidence="2">Belongs to the flavoprotein pyridine nucleotide cytochrome reductase family.</text>
</comment>
<dbReference type="InterPro" id="IPR008333">
    <property type="entry name" value="Cbr1-like_FAD-bd_dom"/>
</dbReference>
<feature type="binding site" evidence="6">
    <location>
        <position position="158"/>
    </location>
    <ligand>
        <name>FAD</name>
        <dbReference type="ChEBI" id="CHEBI:57692"/>
    </ligand>
</feature>
<dbReference type="GO" id="GO:0016491">
    <property type="term" value="F:oxidoreductase activity"/>
    <property type="evidence" value="ECO:0007669"/>
    <property type="project" value="UniProtKB-KW"/>
</dbReference>
<feature type="binding site" evidence="6">
    <location>
        <position position="143"/>
    </location>
    <ligand>
        <name>FAD</name>
        <dbReference type="ChEBI" id="CHEBI:57692"/>
    </ligand>
</feature>
<evidence type="ECO:0000259" key="7">
    <source>
        <dbReference type="PROSITE" id="PS51384"/>
    </source>
</evidence>
<feature type="binding site" evidence="6">
    <location>
        <position position="142"/>
    </location>
    <ligand>
        <name>FAD</name>
        <dbReference type="ChEBI" id="CHEBI:57692"/>
    </ligand>
</feature>
<protein>
    <recommendedName>
        <fullName evidence="7">FAD-binding FR-type domain-containing protein</fullName>
    </recommendedName>
</protein>
<dbReference type="SUPFAM" id="SSF63380">
    <property type="entry name" value="Riboflavin synthase domain-like"/>
    <property type="match status" value="1"/>
</dbReference>
<dbReference type="InterPro" id="IPR001433">
    <property type="entry name" value="OxRdtase_FAD/NAD-bd"/>
</dbReference>
<evidence type="ECO:0000313" key="9">
    <source>
        <dbReference type="Proteomes" id="UP000075880"/>
    </source>
</evidence>
<accession>A0AAG5D4K2</accession>
<proteinExistence type="inferred from homology"/>
<feature type="domain" description="FAD-binding FR-type" evidence="7">
    <location>
        <begin position="39"/>
        <end position="192"/>
    </location>
</feature>
<evidence type="ECO:0000256" key="4">
    <source>
        <dbReference type="ARBA" id="ARBA00022827"/>
    </source>
</evidence>
<dbReference type="InterPro" id="IPR017938">
    <property type="entry name" value="Riboflavin_synthase-like_b-brl"/>
</dbReference>
<evidence type="ECO:0000256" key="6">
    <source>
        <dbReference type="PIRSR" id="PIRSR601834-1"/>
    </source>
</evidence>
<dbReference type="SUPFAM" id="SSF52343">
    <property type="entry name" value="Ferredoxin reductase-like, C-terminal NADP-linked domain"/>
    <property type="match status" value="1"/>
</dbReference>
<dbReference type="Gene3D" id="3.40.50.80">
    <property type="entry name" value="Nucleotide-binding domain of ferredoxin-NADP reductase (FNR) module"/>
    <property type="match status" value="1"/>
</dbReference>
<keyword evidence="5" id="KW-0560">Oxidoreductase</keyword>
<evidence type="ECO:0000256" key="2">
    <source>
        <dbReference type="ARBA" id="ARBA00006105"/>
    </source>
</evidence>
<reference evidence="8" key="1">
    <citation type="submission" date="2024-04" db="UniProtKB">
        <authorList>
            <consortium name="EnsemblMetazoa"/>
        </authorList>
    </citation>
    <scope>IDENTIFICATION</scope>
    <source>
        <strain evidence="8">EBRO</strain>
    </source>
</reference>
<dbReference type="CDD" id="cd06183">
    <property type="entry name" value="cyt_b5_reduct_like"/>
    <property type="match status" value="1"/>
</dbReference>
<dbReference type="PANTHER" id="PTHR19370:SF184">
    <property type="entry name" value="NADH-CYTOCHROME B5 REDUCTASE-LIKE"/>
    <property type="match status" value="1"/>
</dbReference>